<proteinExistence type="predicted"/>
<dbReference type="AlphaFoldDB" id="A0A8F7CHV0"/>
<feature type="transmembrane region" description="Helical" evidence="1">
    <location>
        <begin position="83"/>
        <end position="101"/>
    </location>
</feature>
<sequence>MLIYFMFFSVLMCVFFYFSLDPMKCSFFLVLSLFFILPVISFGVYVWYSYYICMIFLSGIFVILVYFSSLSNYVYFNKSFVMIFFFFSFFVGDIFFNNFNYLLNINIIYYVVYFFIFVYIIFLLLFFLGFMSYYLSFGSAMRSL</sequence>
<dbReference type="EMBL" id="MW059037">
    <property type="protein sequence ID" value="QXU74738.1"/>
    <property type="molecule type" value="Genomic_DNA"/>
</dbReference>
<name>A0A8F7CHV0_9BILA</name>
<keyword evidence="2" id="KW-0496">Mitochondrion</keyword>
<reference evidence="2" key="1">
    <citation type="submission" date="2020-10" db="EMBL/GenBank/DDBJ databases">
        <title>Wellcomia compar mitochondrion, complete genome.</title>
        <authorList>
            <person name="Zhang S."/>
        </authorList>
    </citation>
    <scope>NUCLEOTIDE SEQUENCE</scope>
</reference>
<keyword evidence="1" id="KW-0812">Transmembrane</keyword>
<accession>A0A8F7CHV0</accession>
<evidence type="ECO:0000313" key="2">
    <source>
        <dbReference type="EMBL" id="QXU74738.1"/>
    </source>
</evidence>
<protein>
    <submittedName>
        <fullName evidence="2">NADH dehydrogenase subunit 6</fullName>
    </submittedName>
</protein>
<feature type="transmembrane region" description="Helical" evidence="1">
    <location>
        <begin position="54"/>
        <end position="76"/>
    </location>
</feature>
<geneLocation type="mitochondrion" evidence="2"/>
<feature type="transmembrane region" description="Helical" evidence="1">
    <location>
        <begin position="107"/>
        <end position="135"/>
    </location>
</feature>
<gene>
    <name evidence="2" type="primary">nad6</name>
</gene>
<keyword evidence="1" id="KW-1133">Transmembrane helix</keyword>
<feature type="transmembrane region" description="Helical" evidence="1">
    <location>
        <begin position="27"/>
        <end position="48"/>
    </location>
</feature>
<keyword evidence="1" id="KW-0472">Membrane</keyword>
<feature type="transmembrane region" description="Helical" evidence="1">
    <location>
        <begin position="5"/>
        <end position="20"/>
    </location>
</feature>
<evidence type="ECO:0000256" key="1">
    <source>
        <dbReference type="SAM" id="Phobius"/>
    </source>
</evidence>
<organism evidence="2">
    <name type="scientific">Wellcomia compar</name>
    <dbReference type="NCBI Taxonomy" id="2744580"/>
    <lineage>
        <taxon>Eukaryota</taxon>
        <taxon>Metazoa</taxon>
        <taxon>Ecdysozoa</taxon>
        <taxon>Nematoda</taxon>
        <taxon>Chromadorea</taxon>
        <taxon>Rhabditida</taxon>
        <taxon>Spirurina</taxon>
        <taxon>Oxyuridomorpha</taxon>
        <taxon>Oxyuroidea</taxon>
        <taxon>Oxyuridae</taxon>
        <taxon>Wellcomia</taxon>
    </lineage>
</organism>